<evidence type="ECO:0000256" key="12">
    <source>
        <dbReference type="ARBA" id="ARBA00048367"/>
    </source>
</evidence>
<keyword evidence="19" id="KW-1185">Reference proteome</keyword>
<dbReference type="InterPro" id="IPR000719">
    <property type="entry name" value="Prot_kinase_dom"/>
</dbReference>
<dbReference type="Gene3D" id="1.20.5.690">
    <property type="entry name" value="Importin-alpha, importin-beta-binding domain"/>
    <property type="match status" value="1"/>
</dbReference>
<feature type="region of interest" description="Disordered" evidence="15">
    <location>
        <begin position="295"/>
        <end position="399"/>
    </location>
</feature>
<dbReference type="PROSITE" id="PS50011">
    <property type="entry name" value="PROTEIN_KINASE_DOM"/>
    <property type="match status" value="1"/>
</dbReference>
<evidence type="ECO:0000256" key="10">
    <source>
        <dbReference type="ARBA" id="ARBA00022927"/>
    </source>
</evidence>
<evidence type="ECO:0000256" key="6">
    <source>
        <dbReference type="ARBA" id="ARBA00022679"/>
    </source>
</evidence>
<dbReference type="Proteomes" id="UP000031036">
    <property type="component" value="Unassembled WGS sequence"/>
</dbReference>
<dbReference type="FunFam" id="3.30.200.20:FF:000054">
    <property type="entry name" value="Cyclin-dependent kinase 11B"/>
    <property type="match status" value="1"/>
</dbReference>
<feature type="domain" description="Protein kinase" evidence="16">
    <location>
        <begin position="41"/>
        <end position="284"/>
    </location>
</feature>
<keyword evidence="4 13" id="KW-0813">Transport</keyword>
<evidence type="ECO:0000256" key="15">
    <source>
        <dbReference type="SAM" id="MobiDB-lite"/>
    </source>
</evidence>
<evidence type="ECO:0000256" key="3">
    <source>
        <dbReference type="ARBA" id="ARBA00012425"/>
    </source>
</evidence>
<dbReference type="GO" id="GO:0061608">
    <property type="term" value="F:nuclear import signal receptor activity"/>
    <property type="evidence" value="ECO:0007669"/>
    <property type="project" value="InterPro"/>
</dbReference>
<keyword evidence="6" id="KW-0808">Transferase</keyword>
<dbReference type="InterPro" id="IPR002652">
    <property type="entry name" value="Importin-a_IBB"/>
</dbReference>
<feature type="compositionally biased region" description="Basic and acidic residues" evidence="15">
    <location>
        <begin position="345"/>
        <end position="377"/>
    </location>
</feature>
<evidence type="ECO:0000256" key="2">
    <source>
        <dbReference type="ARBA" id="ARBA00010394"/>
    </source>
</evidence>
<evidence type="ECO:0000256" key="14">
    <source>
        <dbReference type="PROSITE-ProRule" id="PRU10141"/>
    </source>
</evidence>
<evidence type="ECO:0000256" key="11">
    <source>
        <dbReference type="ARBA" id="ARBA00047811"/>
    </source>
</evidence>
<feature type="binding site" evidence="14">
    <location>
        <position position="70"/>
    </location>
    <ligand>
        <name>ATP</name>
        <dbReference type="ChEBI" id="CHEBI:30616"/>
    </ligand>
</feature>
<dbReference type="InterPro" id="IPR011009">
    <property type="entry name" value="Kinase-like_dom_sf"/>
</dbReference>
<dbReference type="InterPro" id="IPR032413">
    <property type="entry name" value="Arm_3"/>
</dbReference>
<comment type="similarity">
    <text evidence="1">Belongs to the protein kinase superfamily. CMGC Ser/Thr protein kinase family. CDC2/CDKX subfamily.</text>
</comment>
<dbReference type="EMBL" id="JPKZ01002087">
    <property type="protein sequence ID" value="KHN78555.1"/>
    <property type="molecule type" value="Genomic_DNA"/>
</dbReference>
<evidence type="ECO:0000313" key="18">
    <source>
        <dbReference type="EMBL" id="KHN78555.1"/>
    </source>
</evidence>
<reference evidence="18 19" key="1">
    <citation type="submission" date="2014-11" db="EMBL/GenBank/DDBJ databases">
        <title>Genetic blueprint of the zoonotic pathogen Toxocara canis.</title>
        <authorList>
            <person name="Zhu X.-Q."/>
            <person name="Korhonen P.K."/>
            <person name="Cai H."/>
            <person name="Young N.D."/>
            <person name="Nejsum P."/>
            <person name="von Samson-Himmelstjerna G."/>
            <person name="Boag P.R."/>
            <person name="Tan P."/>
            <person name="Li Q."/>
            <person name="Min J."/>
            <person name="Yang Y."/>
            <person name="Wang X."/>
            <person name="Fang X."/>
            <person name="Hall R.S."/>
            <person name="Hofmann A."/>
            <person name="Sternberg P.W."/>
            <person name="Jex A.R."/>
            <person name="Gasser R.B."/>
        </authorList>
    </citation>
    <scope>NUCLEOTIDE SEQUENCE [LARGE SCALE GENOMIC DNA]</scope>
    <source>
        <strain evidence="18">PN_DK_2014</strain>
    </source>
</reference>
<sequence>MDDDAQSSHSTIDFVSLLDLKQRSVPMEKIGFGGCRSVNEFEKLNRIGEGTYGIVYRAKDSRNEQIVALKKVRMDEKSEEEGISISALREIHLLMTLRHPNVVHLKEIAVGKRLTSIFLVMEYCTQVSNLLLTDDGCLKVADFGLARTFGEPSNEMTPRVVTLWYRSPELLLGSKEQGPYVDMWASGCILGELLIHRPLLPGKTDFEQINLIIGLLGTPTEKIWKGIDEMPALKDFSLRAQPYNKLKGVFEHQSASCLQLLNALFTYDPHLRISAQAALNFRYFEEPPLPCDPSMMPSFPQHRNRKRKRKNEARPAMSLVNKTNTMGSELGESRDARMKQYKNLGKHEELRRRRTECSVELRKQKRDDEMMKRRNVDLSEQFESEESSNEQKAESPMRSAVPKMTIAEVIHILQNSPTIEQMQNCFEAMRRLLSRSKSPPIDEVIDSGLVAAFVQALVVPDEKVQFEAAWSITNIVSGTSEQTVAVVKQGAVAPLVQLCYSRNKALAEQAMWALANIIGDSAQMRDHAIECGVLDALECVFMKMDELSVEFVRTLAWTYSNMCRYKKPSLPLAVFRRLVPGIVKLISHSDRQSRQDACWALSYFTDGPDEQIRVASDANCLPYLIPLVQSTNDGEVAPAIRVFGNFATGNDELTQMVVDAGVLSLIEQVIHNAKSLSVQKECCWLLSNVIAGTQAQIQAVLDAKLLPIIFAVARDGDFRSKFEASWAISNLAHGGSATQVMELSREEYITVLCNLLDVSNTDFICNILDTLLAVLRTAQNLYPDKLKQIEDSIEGCGGLDKLEMLQQNENTRIYECSYKIIEEFFMDERDEQRDNSDFPADQPIEF</sequence>
<evidence type="ECO:0000256" key="9">
    <source>
        <dbReference type="ARBA" id="ARBA00022840"/>
    </source>
</evidence>
<evidence type="ECO:0000256" key="8">
    <source>
        <dbReference type="ARBA" id="ARBA00022777"/>
    </source>
</evidence>
<evidence type="ECO:0000256" key="1">
    <source>
        <dbReference type="ARBA" id="ARBA00006485"/>
    </source>
</evidence>
<dbReference type="GO" id="GO:0005524">
    <property type="term" value="F:ATP binding"/>
    <property type="evidence" value="ECO:0007669"/>
    <property type="project" value="UniProtKB-UniRule"/>
</dbReference>
<evidence type="ECO:0000259" key="16">
    <source>
        <dbReference type="PROSITE" id="PS50011"/>
    </source>
</evidence>
<dbReference type="Pfam" id="PF16186">
    <property type="entry name" value="Arm_3"/>
    <property type="match status" value="1"/>
</dbReference>
<accession>A0A0B2VC37</accession>
<dbReference type="AlphaFoldDB" id="A0A0B2VC37"/>
<comment type="similarity">
    <text evidence="2">Belongs to the importin alpha family.</text>
</comment>
<keyword evidence="5" id="KW-0723">Serine/threonine-protein kinase</keyword>
<keyword evidence="7 14" id="KW-0547">Nucleotide-binding</keyword>
<dbReference type="InterPro" id="IPR036975">
    <property type="entry name" value="Importin-a_IBB_sf"/>
</dbReference>
<keyword evidence="10" id="KW-0653">Protein transport</keyword>
<feature type="domain" description="IBB" evidence="17">
    <location>
        <begin position="321"/>
        <end position="383"/>
    </location>
</feature>
<dbReference type="SMART" id="SM00185">
    <property type="entry name" value="ARM"/>
    <property type="match status" value="7"/>
</dbReference>
<evidence type="ECO:0000313" key="19">
    <source>
        <dbReference type="Proteomes" id="UP000031036"/>
    </source>
</evidence>
<dbReference type="Pfam" id="PF01749">
    <property type="entry name" value="IBB"/>
    <property type="match status" value="1"/>
</dbReference>
<dbReference type="SUPFAM" id="SSF48371">
    <property type="entry name" value="ARM repeat"/>
    <property type="match status" value="1"/>
</dbReference>
<gene>
    <name evidence="18" type="primary">ima-2</name>
    <name evidence="18" type="ORF">Tcan_13972</name>
</gene>
<dbReference type="InterPro" id="IPR011989">
    <property type="entry name" value="ARM-like"/>
</dbReference>
<protein>
    <recommendedName>
        <fullName evidence="3">cyclin-dependent kinase</fullName>
        <ecNumber evidence="3">2.7.11.22</ecNumber>
    </recommendedName>
</protein>
<dbReference type="InterPro" id="IPR000225">
    <property type="entry name" value="Armadillo"/>
</dbReference>
<keyword evidence="9 14" id="KW-0067">ATP-binding</keyword>
<comment type="catalytic activity">
    <reaction evidence="12">
        <text>L-seryl-[protein] + ATP = O-phospho-L-seryl-[protein] + ADP + H(+)</text>
        <dbReference type="Rhea" id="RHEA:17989"/>
        <dbReference type="Rhea" id="RHEA-COMP:9863"/>
        <dbReference type="Rhea" id="RHEA-COMP:11604"/>
        <dbReference type="ChEBI" id="CHEBI:15378"/>
        <dbReference type="ChEBI" id="CHEBI:29999"/>
        <dbReference type="ChEBI" id="CHEBI:30616"/>
        <dbReference type="ChEBI" id="CHEBI:83421"/>
        <dbReference type="ChEBI" id="CHEBI:456216"/>
        <dbReference type="EC" id="2.7.11.22"/>
    </reaction>
</comment>
<evidence type="ECO:0000256" key="13">
    <source>
        <dbReference type="PROSITE-ProRule" id="PRU00561"/>
    </source>
</evidence>
<comment type="caution">
    <text evidence="18">The sequence shown here is derived from an EMBL/GenBank/DDBJ whole genome shotgun (WGS) entry which is preliminary data.</text>
</comment>
<dbReference type="EC" id="2.7.11.22" evidence="3"/>
<dbReference type="PROSITE" id="PS51214">
    <property type="entry name" value="IBB"/>
    <property type="match status" value="1"/>
</dbReference>
<dbReference type="InterPro" id="IPR016024">
    <property type="entry name" value="ARM-type_fold"/>
</dbReference>
<dbReference type="PROSITE" id="PS00107">
    <property type="entry name" value="PROTEIN_KINASE_ATP"/>
    <property type="match status" value="1"/>
</dbReference>
<evidence type="ECO:0000256" key="4">
    <source>
        <dbReference type="ARBA" id="ARBA00022448"/>
    </source>
</evidence>
<dbReference type="FunFam" id="1.10.510.10:FF:000624">
    <property type="entry name" value="Mitogen-activated protein kinase"/>
    <property type="match status" value="1"/>
</dbReference>
<dbReference type="Gene3D" id="1.10.510.10">
    <property type="entry name" value="Transferase(Phosphotransferase) domain 1"/>
    <property type="match status" value="1"/>
</dbReference>
<dbReference type="InterPro" id="IPR017441">
    <property type="entry name" value="Protein_kinase_ATP_BS"/>
</dbReference>
<keyword evidence="8" id="KW-0418">Kinase</keyword>
<dbReference type="Pfam" id="PF00514">
    <property type="entry name" value="Arm"/>
    <property type="match status" value="3"/>
</dbReference>
<dbReference type="OrthoDB" id="29145at2759"/>
<dbReference type="Pfam" id="PF00069">
    <property type="entry name" value="Pkinase"/>
    <property type="match status" value="2"/>
</dbReference>
<comment type="catalytic activity">
    <reaction evidence="11">
        <text>L-threonyl-[protein] + ATP = O-phospho-L-threonyl-[protein] + ADP + H(+)</text>
        <dbReference type="Rhea" id="RHEA:46608"/>
        <dbReference type="Rhea" id="RHEA-COMP:11060"/>
        <dbReference type="Rhea" id="RHEA-COMP:11605"/>
        <dbReference type="ChEBI" id="CHEBI:15378"/>
        <dbReference type="ChEBI" id="CHEBI:30013"/>
        <dbReference type="ChEBI" id="CHEBI:30616"/>
        <dbReference type="ChEBI" id="CHEBI:61977"/>
        <dbReference type="ChEBI" id="CHEBI:456216"/>
        <dbReference type="EC" id="2.7.11.22"/>
    </reaction>
</comment>
<feature type="compositionally biased region" description="Basic residues" evidence="15">
    <location>
        <begin position="302"/>
        <end position="311"/>
    </location>
</feature>
<organism evidence="18 19">
    <name type="scientific">Toxocara canis</name>
    <name type="common">Canine roundworm</name>
    <dbReference type="NCBI Taxonomy" id="6265"/>
    <lineage>
        <taxon>Eukaryota</taxon>
        <taxon>Metazoa</taxon>
        <taxon>Ecdysozoa</taxon>
        <taxon>Nematoda</taxon>
        <taxon>Chromadorea</taxon>
        <taxon>Rhabditida</taxon>
        <taxon>Spirurina</taxon>
        <taxon>Ascaridomorpha</taxon>
        <taxon>Ascaridoidea</taxon>
        <taxon>Toxocaridae</taxon>
        <taxon>Toxocara</taxon>
    </lineage>
</organism>
<dbReference type="Gene3D" id="3.30.200.20">
    <property type="entry name" value="Phosphorylase Kinase, domain 1"/>
    <property type="match status" value="1"/>
</dbReference>
<proteinExistence type="inferred from homology"/>
<dbReference type="SUPFAM" id="SSF56112">
    <property type="entry name" value="Protein kinase-like (PK-like)"/>
    <property type="match status" value="1"/>
</dbReference>
<evidence type="ECO:0000256" key="5">
    <source>
        <dbReference type="ARBA" id="ARBA00022527"/>
    </source>
</evidence>
<evidence type="ECO:0000259" key="17">
    <source>
        <dbReference type="PROSITE" id="PS51214"/>
    </source>
</evidence>
<evidence type="ECO:0000256" key="7">
    <source>
        <dbReference type="ARBA" id="ARBA00022741"/>
    </source>
</evidence>
<dbReference type="STRING" id="6265.A0A0B2VC37"/>
<dbReference type="PANTHER" id="PTHR23316">
    <property type="entry name" value="IMPORTIN ALPHA"/>
    <property type="match status" value="1"/>
</dbReference>
<dbReference type="GO" id="GO:0004693">
    <property type="term" value="F:cyclin-dependent protein serine/threonine kinase activity"/>
    <property type="evidence" value="ECO:0007669"/>
    <property type="project" value="UniProtKB-EC"/>
</dbReference>
<dbReference type="GO" id="GO:0006606">
    <property type="term" value="P:protein import into nucleus"/>
    <property type="evidence" value="ECO:0007669"/>
    <property type="project" value="InterPro"/>
</dbReference>
<name>A0A0B2VC37_TOXCA</name>
<dbReference type="Gene3D" id="1.25.10.10">
    <property type="entry name" value="Leucine-rich Repeat Variant"/>
    <property type="match status" value="1"/>
</dbReference>